<protein>
    <submittedName>
        <fullName evidence="2">Uncharacterized protein</fullName>
    </submittedName>
</protein>
<comment type="caution">
    <text evidence="2">The sequence shown here is derived from an EMBL/GenBank/DDBJ whole genome shotgun (WGS) entry which is preliminary data.</text>
</comment>
<proteinExistence type="predicted"/>
<evidence type="ECO:0000256" key="1">
    <source>
        <dbReference type="SAM" id="MobiDB-lite"/>
    </source>
</evidence>
<feature type="region of interest" description="Disordered" evidence="1">
    <location>
        <begin position="148"/>
        <end position="167"/>
    </location>
</feature>
<evidence type="ECO:0000313" key="3">
    <source>
        <dbReference type="Proteomes" id="UP000663853"/>
    </source>
</evidence>
<dbReference type="EMBL" id="CAJMXA010001266">
    <property type="protein sequence ID" value="CAE6456517.1"/>
    <property type="molecule type" value="Genomic_DNA"/>
</dbReference>
<name>A0A8H3BFY7_9AGAM</name>
<evidence type="ECO:0000313" key="2">
    <source>
        <dbReference type="EMBL" id="CAE6456517.1"/>
    </source>
</evidence>
<dbReference type="Proteomes" id="UP000663853">
    <property type="component" value="Unassembled WGS sequence"/>
</dbReference>
<gene>
    <name evidence="2" type="ORF">RDB_LOCUS56151</name>
</gene>
<accession>A0A8H3BFY7</accession>
<sequence>MPLRKEIKQSFKQAKGKVKAVFKPKVGSSWDMSENIVVWDISDGKKLFGTLDGHSDSYGPFNHSGAKQYSHTAHRTPKTLPSSCVNSKVSVTAYEGSTAFANYGGTFAATAATPSNSAPQSSAWPHCLLPAIIRPLLPPVVPALRSWSPSTPASFAGPASRIGSALR</sequence>
<reference evidence="2" key="1">
    <citation type="submission" date="2021-01" db="EMBL/GenBank/DDBJ databases">
        <authorList>
            <person name="Kaushik A."/>
        </authorList>
    </citation>
    <scope>NUCLEOTIDE SEQUENCE</scope>
    <source>
        <strain evidence="2">AG6-10EEA</strain>
    </source>
</reference>
<dbReference type="AlphaFoldDB" id="A0A8H3BFY7"/>
<organism evidence="2 3">
    <name type="scientific">Rhizoctonia solani</name>
    <dbReference type="NCBI Taxonomy" id="456999"/>
    <lineage>
        <taxon>Eukaryota</taxon>
        <taxon>Fungi</taxon>
        <taxon>Dikarya</taxon>
        <taxon>Basidiomycota</taxon>
        <taxon>Agaricomycotina</taxon>
        <taxon>Agaricomycetes</taxon>
        <taxon>Cantharellales</taxon>
        <taxon>Ceratobasidiaceae</taxon>
        <taxon>Rhizoctonia</taxon>
    </lineage>
</organism>